<dbReference type="FunFam" id="3.90.640.10:FF:000002">
    <property type="entry name" value="Heat shock 70 kDa"/>
    <property type="match status" value="1"/>
</dbReference>
<dbReference type="InterPro" id="IPR036259">
    <property type="entry name" value="MFS_trans_sf"/>
</dbReference>
<dbReference type="OrthoDB" id="78663at2759"/>
<dbReference type="GO" id="GO:0055075">
    <property type="term" value="P:potassium ion homeostasis"/>
    <property type="evidence" value="ECO:0007669"/>
    <property type="project" value="InterPro"/>
</dbReference>
<protein>
    <submittedName>
        <fullName evidence="10">MreB/Mbl protein</fullName>
    </submittedName>
</protein>
<dbReference type="SUPFAM" id="SSF103473">
    <property type="entry name" value="MFS general substrate transporter"/>
    <property type="match status" value="1"/>
</dbReference>
<dbReference type="CDD" id="cd17338">
    <property type="entry name" value="MFS_unc93_like"/>
    <property type="match status" value="1"/>
</dbReference>
<evidence type="ECO:0000256" key="8">
    <source>
        <dbReference type="ARBA" id="ARBA00023136"/>
    </source>
</evidence>
<dbReference type="GO" id="GO:0005524">
    <property type="term" value="F:ATP binding"/>
    <property type="evidence" value="ECO:0007669"/>
    <property type="project" value="UniProtKB-KW"/>
</dbReference>
<evidence type="ECO:0000313" key="11">
    <source>
        <dbReference type="Proteomes" id="UP001055439"/>
    </source>
</evidence>
<comment type="subcellular location">
    <subcellularLocation>
        <location evidence="2">Endoplasmic reticulum lumen</location>
    </subcellularLocation>
    <subcellularLocation>
        <location evidence="1">Membrane</location>
        <topology evidence="1">Multi-pass membrane protein</topology>
    </subcellularLocation>
</comment>
<dbReference type="PRINTS" id="PR00301">
    <property type="entry name" value="HEATSHOCK70"/>
</dbReference>
<evidence type="ECO:0000256" key="4">
    <source>
        <dbReference type="ARBA" id="ARBA00022692"/>
    </source>
</evidence>
<feature type="transmembrane region" description="Helical" evidence="9">
    <location>
        <begin position="223"/>
        <end position="242"/>
    </location>
</feature>
<dbReference type="InterPro" id="IPR010291">
    <property type="entry name" value="Ion_channel_UNC-93"/>
</dbReference>
<keyword evidence="5" id="KW-0547">Nucleotide-binding</keyword>
<dbReference type="GO" id="GO:0140662">
    <property type="term" value="F:ATP-dependent protein folding chaperone"/>
    <property type="evidence" value="ECO:0007669"/>
    <property type="project" value="InterPro"/>
</dbReference>
<sequence length="923" mass="100251">MDARAAPEDEAAPLLVEVSSCSCSSSDVRPARNHARDVHILSLAFLLVFSAYGAAQNLESTVNTEEDLGTISLGILYLSFTFFAVVASPVVRALGSKTALVLGSSGYLLFIASNLKPSCHAKDCHLHEATVVGNFNGEFWGMFASHQVIGNLLSLALLRGGKEGDTVTGKNLLFTIFLCCVVLGIILMCFLSKRNDKEIILATNSSFGSILKSVVAPLFDKRMLLIIPLIAYSGLQQAFVWSEFTKHIVTPALGVSGVGGAMAIYGAADATCSLVAGRLTSGLHSITLLVFGGSFLQIIVILWLLLGYSLTSGLLGYIYPFLMGAIWGVGDGVFNTQLGALLGILFKHDKESAFAQLKVWQSAAIAVVFFSSPHMALQVMLLVLMAALCFSLLSSSMAPSVERRGAGPATGIDLGTTYSCVAVWQHGRAEIIADDQGNRTTPSFVAFTGTQRFIGNEAQNQAVMNPTNTVFVTPRCRMTWRSWPFKVIDGQGDRPQIVVQHKGEEQQFTAEEITSMILEKMRETAESHLGCATDDVVITVPAYFGDHQREATKNAGAIAGLNIVGLINEPTAAAIAYGLHKRSNSERNVLTFDLGGGTFDVSVLTISQGVFEVKATAGDAHLGGEDFDNRMVSHFVDEFKRQHRKDVSGNPRKLRKLKIACEKAKRTLSSTDRATIEIDSLLEDSDFSSTITRNLFEELNDDLFAKCADTVKKCLRDAKMDTGSIHDGGSTRIPRVQQLLQELFDGKELCKSINPDEAVAYGAAAKAAMLRGDDHENLHGMLLLDVAPLSPGLEASGGNMVVVMPRNTVIPTKKERALCSPVRKPRARIKVYEGERCRTRENNLLGRFELCGTPSAQDSALEINVCFDIDADGLSDLSIYDRTTGKEKNKITVTRDMTRLSKEEIEAMVRRANKYKEEDRGQE</sequence>
<dbReference type="SUPFAM" id="SSF53067">
    <property type="entry name" value="Actin-like ATPase domain"/>
    <property type="match status" value="2"/>
</dbReference>
<dbReference type="Pfam" id="PF05978">
    <property type="entry name" value="UNC-93"/>
    <property type="match status" value="2"/>
</dbReference>
<reference evidence="10" key="1">
    <citation type="submission" date="2022-05" db="EMBL/GenBank/DDBJ databases">
        <title>The Musa troglodytarum L. genome provides insights into the mechanism of non-climacteric behaviour and enrichment of carotenoids.</title>
        <authorList>
            <person name="Wang J."/>
        </authorList>
    </citation>
    <scope>NUCLEOTIDE SEQUENCE</scope>
    <source>
        <tissue evidence="10">Leaf</tissue>
    </source>
</reference>
<gene>
    <name evidence="10" type="ORF">MUK42_16522</name>
</gene>
<feature type="transmembrane region" description="Helical" evidence="9">
    <location>
        <begin position="318"/>
        <end position="346"/>
    </location>
</feature>
<dbReference type="Gene3D" id="3.30.420.40">
    <property type="match status" value="2"/>
</dbReference>
<comment type="similarity">
    <text evidence="3">Belongs to the heat shock protein 70 family.</text>
</comment>
<dbReference type="PROSITE" id="PS00297">
    <property type="entry name" value="HSP70_1"/>
    <property type="match status" value="1"/>
</dbReference>
<dbReference type="InterPro" id="IPR043129">
    <property type="entry name" value="ATPase_NBD"/>
</dbReference>
<dbReference type="Gene3D" id="3.90.640.10">
    <property type="entry name" value="Actin, Chain A, domain 4"/>
    <property type="match status" value="1"/>
</dbReference>
<feature type="transmembrane region" description="Helical" evidence="9">
    <location>
        <begin position="38"/>
        <end position="55"/>
    </location>
</feature>
<dbReference type="Gene3D" id="2.60.34.10">
    <property type="entry name" value="Substrate Binding Domain Of DNAk, Chain A, domain 1"/>
    <property type="match status" value="1"/>
</dbReference>
<dbReference type="GO" id="GO:0005788">
    <property type="term" value="C:endoplasmic reticulum lumen"/>
    <property type="evidence" value="ECO:0007669"/>
    <property type="project" value="UniProtKB-SubCell"/>
</dbReference>
<dbReference type="InterPro" id="IPR018181">
    <property type="entry name" value="Heat_shock_70_CS"/>
</dbReference>
<feature type="transmembrane region" description="Helical" evidence="9">
    <location>
        <begin position="75"/>
        <end position="95"/>
    </location>
</feature>
<feature type="transmembrane region" description="Helical" evidence="9">
    <location>
        <begin position="172"/>
        <end position="191"/>
    </location>
</feature>
<feature type="transmembrane region" description="Helical" evidence="9">
    <location>
        <begin position="376"/>
        <end position="394"/>
    </location>
</feature>
<evidence type="ECO:0000256" key="9">
    <source>
        <dbReference type="SAM" id="Phobius"/>
    </source>
</evidence>
<dbReference type="Gene3D" id="3.30.30.30">
    <property type="match status" value="1"/>
</dbReference>
<dbReference type="SUPFAM" id="SSF100920">
    <property type="entry name" value="Heat shock protein 70kD (HSP70), peptide-binding domain"/>
    <property type="match status" value="1"/>
</dbReference>
<dbReference type="InterPro" id="IPR013126">
    <property type="entry name" value="Hsp_70_fam"/>
</dbReference>
<evidence type="ECO:0000256" key="2">
    <source>
        <dbReference type="ARBA" id="ARBA00004319"/>
    </source>
</evidence>
<keyword evidence="6" id="KW-0067">ATP-binding</keyword>
<dbReference type="AlphaFoldDB" id="A0A9E7HLS8"/>
<dbReference type="InterPro" id="IPR029047">
    <property type="entry name" value="HSP70_peptide-bd_sf"/>
</dbReference>
<evidence type="ECO:0000256" key="6">
    <source>
        <dbReference type="ARBA" id="ARBA00022840"/>
    </source>
</evidence>
<proteinExistence type="inferred from homology"/>
<name>A0A9E7HLS8_9LILI</name>
<evidence type="ECO:0000256" key="5">
    <source>
        <dbReference type="ARBA" id="ARBA00022741"/>
    </source>
</evidence>
<keyword evidence="4 9" id="KW-0812">Transmembrane</keyword>
<dbReference type="PANTHER" id="PTHR19375">
    <property type="entry name" value="HEAT SHOCK PROTEIN 70KDA"/>
    <property type="match status" value="1"/>
</dbReference>
<dbReference type="FunFam" id="3.30.30.30:FF:000005">
    <property type="entry name" value="Heat shock protein ssb1"/>
    <property type="match status" value="1"/>
</dbReference>
<keyword evidence="7 9" id="KW-1133">Transmembrane helix</keyword>
<accession>A0A9E7HLS8</accession>
<dbReference type="EMBL" id="CP097510">
    <property type="protein sequence ID" value="URE32277.1"/>
    <property type="molecule type" value="Genomic_DNA"/>
</dbReference>
<keyword evidence="11" id="KW-1185">Reference proteome</keyword>
<feature type="transmembrane region" description="Helical" evidence="9">
    <location>
        <begin position="288"/>
        <end position="306"/>
    </location>
</feature>
<dbReference type="InterPro" id="IPR044771">
    <property type="entry name" value="UN933_plant"/>
</dbReference>
<evidence type="ECO:0000256" key="7">
    <source>
        <dbReference type="ARBA" id="ARBA00022989"/>
    </source>
</evidence>
<dbReference type="Pfam" id="PF00012">
    <property type="entry name" value="HSP70"/>
    <property type="match status" value="1"/>
</dbReference>
<evidence type="ECO:0000256" key="1">
    <source>
        <dbReference type="ARBA" id="ARBA00004141"/>
    </source>
</evidence>
<dbReference type="GO" id="GO:0016020">
    <property type="term" value="C:membrane"/>
    <property type="evidence" value="ECO:0007669"/>
    <property type="project" value="UniProtKB-SubCell"/>
</dbReference>
<dbReference type="Proteomes" id="UP001055439">
    <property type="component" value="Chromosome 8"/>
</dbReference>
<keyword evidence="8 9" id="KW-0472">Membrane</keyword>
<organism evidence="10 11">
    <name type="scientific">Musa troglodytarum</name>
    <name type="common">fe'i banana</name>
    <dbReference type="NCBI Taxonomy" id="320322"/>
    <lineage>
        <taxon>Eukaryota</taxon>
        <taxon>Viridiplantae</taxon>
        <taxon>Streptophyta</taxon>
        <taxon>Embryophyta</taxon>
        <taxon>Tracheophyta</taxon>
        <taxon>Spermatophyta</taxon>
        <taxon>Magnoliopsida</taxon>
        <taxon>Liliopsida</taxon>
        <taxon>Zingiberales</taxon>
        <taxon>Musaceae</taxon>
        <taxon>Musa</taxon>
    </lineage>
</organism>
<evidence type="ECO:0000313" key="10">
    <source>
        <dbReference type="EMBL" id="URE32277.1"/>
    </source>
</evidence>
<evidence type="ECO:0000256" key="3">
    <source>
        <dbReference type="ARBA" id="ARBA00007381"/>
    </source>
</evidence>
<feature type="transmembrane region" description="Helical" evidence="9">
    <location>
        <begin position="248"/>
        <end position="268"/>
    </location>
</feature>